<organism evidence="1 2">
    <name type="scientific">Microbacterium azadirachtae</name>
    <dbReference type="NCBI Taxonomy" id="582680"/>
    <lineage>
        <taxon>Bacteria</taxon>
        <taxon>Bacillati</taxon>
        <taxon>Actinomycetota</taxon>
        <taxon>Actinomycetes</taxon>
        <taxon>Micrococcales</taxon>
        <taxon>Microbacteriaceae</taxon>
        <taxon>Microbacterium</taxon>
    </lineage>
</organism>
<comment type="caution">
    <text evidence="1">The sequence shown here is derived from an EMBL/GenBank/DDBJ whole genome shotgun (WGS) entry which is preliminary data.</text>
</comment>
<proteinExistence type="predicted"/>
<reference evidence="1 2" key="1">
    <citation type="submission" date="2015-02" db="EMBL/GenBank/DDBJ databases">
        <title>Draft genome sequences of ten Microbacterium spp. with emphasis on heavy metal contaminated environments.</title>
        <authorList>
            <person name="Corretto E."/>
        </authorList>
    </citation>
    <scope>NUCLEOTIDE SEQUENCE [LARGE SCALE GENOMIC DNA]</scope>
    <source>
        <strain evidence="1 2">ARN176</strain>
    </source>
</reference>
<keyword evidence="2" id="KW-1185">Reference proteome</keyword>
<evidence type="ECO:0000313" key="2">
    <source>
        <dbReference type="Proteomes" id="UP000033740"/>
    </source>
</evidence>
<gene>
    <name evidence="1" type="ORF">RS86_00464</name>
</gene>
<dbReference type="RefSeq" id="WP_045270606.1">
    <property type="nucleotide sequence ID" value="NZ_JYIX01000023.1"/>
</dbReference>
<accession>A0A0F0LQN9</accession>
<dbReference type="EMBL" id="JYIX01000023">
    <property type="protein sequence ID" value="KJL35468.1"/>
    <property type="molecule type" value="Genomic_DNA"/>
</dbReference>
<name>A0A0F0LQN9_9MICO</name>
<evidence type="ECO:0008006" key="3">
    <source>
        <dbReference type="Google" id="ProtNLM"/>
    </source>
</evidence>
<dbReference type="AlphaFoldDB" id="A0A0F0LQN9"/>
<dbReference type="PATRIC" id="fig|582680.6.peg.476"/>
<sequence length="131" mass="13907">MADSQKRPPAALNRRGKVLWRVLHNDLEFDAHEEAIVLEACRTADLIDDLAEVVEKAGVMSTGSTGQAVVHPAVPELRQQQAALSRLLTSLNLSDALDGGNGQVAISRAISSSAQAAANARWNRSRGARGA</sequence>
<evidence type="ECO:0000313" key="1">
    <source>
        <dbReference type="EMBL" id="KJL35468.1"/>
    </source>
</evidence>
<dbReference type="STRING" id="582680.RS86_00464"/>
<dbReference type="Proteomes" id="UP000033740">
    <property type="component" value="Unassembled WGS sequence"/>
</dbReference>
<protein>
    <recommendedName>
        <fullName evidence="3">Phage terminase, small subunit</fullName>
    </recommendedName>
</protein>